<dbReference type="EMBL" id="VKAC01000003">
    <property type="protein sequence ID" value="TXR57257.1"/>
    <property type="molecule type" value="Genomic_DNA"/>
</dbReference>
<dbReference type="AlphaFoldDB" id="A0A5C8ZHE8"/>
<protein>
    <recommendedName>
        <fullName evidence="6">Putative aliphatic sulfonates-binding protein</fullName>
    </recommendedName>
</protein>
<dbReference type="GO" id="GO:0016020">
    <property type="term" value="C:membrane"/>
    <property type="evidence" value="ECO:0007669"/>
    <property type="project" value="InterPro"/>
</dbReference>
<evidence type="ECO:0000256" key="1">
    <source>
        <dbReference type="ARBA" id="ARBA00004418"/>
    </source>
</evidence>
<comment type="similarity">
    <text evidence="2">Belongs to the bacterial solute-binding protein SsuA/TauA family.</text>
</comment>
<dbReference type="GO" id="GO:0042626">
    <property type="term" value="F:ATPase-coupled transmembrane transporter activity"/>
    <property type="evidence" value="ECO:0007669"/>
    <property type="project" value="InterPro"/>
</dbReference>
<evidence type="ECO:0000259" key="8">
    <source>
        <dbReference type="SMART" id="SM00062"/>
    </source>
</evidence>
<reference evidence="9 10" key="1">
    <citation type="submission" date="2019-07" db="EMBL/GenBank/DDBJ databases">
        <title>Quadrisphaera sp. strain DD2A genome sequencing and assembly.</title>
        <authorList>
            <person name="Kim I."/>
        </authorList>
    </citation>
    <scope>NUCLEOTIDE SEQUENCE [LARGE SCALE GENOMIC DNA]</scope>
    <source>
        <strain evidence="9 10">DD2A</strain>
    </source>
</reference>
<dbReference type="SMART" id="SM00062">
    <property type="entry name" value="PBPb"/>
    <property type="match status" value="1"/>
</dbReference>
<comment type="caution">
    <text evidence="9">The sequence shown here is derived from an EMBL/GenBank/DDBJ whole genome shotgun (WGS) entry which is preliminary data.</text>
</comment>
<feature type="chain" id="PRO_5039225298" description="Putative aliphatic sulfonates-binding protein" evidence="7">
    <location>
        <begin position="20"/>
        <end position="340"/>
    </location>
</feature>
<feature type="domain" description="Solute-binding protein family 3/N-terminal" evidence="8">
    <location>
        <begin position="47"/>
        <end position="260"/>
    </location>
</feature>
<keyword evidence="4 7" id="KW-0732">Signal</keyword>
<evidence type="ECO:0000256" key="7">
    <source>
        <dbReference type="SAM" id="SignalP"/>
    </source>
</evidence>
<keyword evidence="3" id="KW-0813">Transport</keyword>
<evidence type="ECO:0000256" key="2">
    <source>
        <dbReference type="ARBA" id="ARBA00010742"/>
    </source>
</evidence>
<evidence type="ECO:0000256" key="4">
    <source>
        <dbReference type="ARBA" id="ARBA00022729"/>
    </source>
</evidence>
<dbReference type="FunFam" id="3.40.190.10:FF:000050">
    <property type="entry name" value="Sulfonate ABC transporter substrate-binding protein"/>
    <property type="match status" value="1"/>
</dbReference>
<proteinExistence type="inferred from homology"/>
<dbReference type="InterPro" id="IPR001638">
    <property type="entry name" value="Solute-binding_3/MltF_N"/>
</dbReference>
<dbReference type="InterPro" id="IPR010067">
    <property type="entry name" value="ABC_SsuA_sub-bd"/>
</dbReference>
<keyword evidence="10" id="KW-1185">Reference proteome</keyword>
<dbReference type="Pfam" id="PF09084">
    <property type="entry name" value="NMT1"/>
    <property type="match status" value="1"/>
</dbReference>
<dbReference type="OrthoDB" id="506623at2"/>
<dbReference type="NCBIfam" id="TIGR01728">
    <property type="entry name" value="SsuA_fam"/>
    <property type="match status" value="1"/>
</dbReference>
<evidence type="ECO:0000256" key="3">
    <source>
        <dbReference type="ARBA" id="ARBA00022448"/>
    </source>
</evidence>
<evidence type="ECO:0000256" key="6">
    <source>
        <dbReference type="ARBA" id="ARBA00070228"/>
    </source>
</evidence>
<dbReference type="InterPro" id="IPR015168">
    <property type="entry name" value="SsuA/THI5"/>
</dbReference>
<accession>A0A5C8ZHE8</accession>
<sequence length="340" mass="34625">MLGLLALGPLGAAGLSACAQGEDASGAAPAAAGSGSSSAGQQARKLTLDFATYNPLSLVIKDQEWLETDLGGQGVTVEWVQSAGSNKANEFLRNGNIQIGSTAGAAALLARSNGSPIKVVDVFSQPNWSGVVVGKDSPITGVADLRGRRVAATTGTDPYFFLVQALGTAGLTTADITLENLQHADGRAALDAGNVDAWAGLDPIMAAAQAEGGAKIVYDNIAFNSYGVLNAREDFLAEHPDLAQAVVNAYEKARAWVPANLEAATALLAQVAGIDPQVAATTLGRTKLDISPVPGATQAAVLEEIGPLFVANGDVADQGTVDEALSTLFEPAYAQKADPS</sequence>
<evidence type="ECO:0000313" key="10">
    <source>
        <dbReference type="Proteomes" id="UP000321234"/>
    </source>
</evidence>
<dbReference type="Proteomes" id="UP000321234">
    <property type="component" value="Unassembled WGS sequence"/>
</dbReference>
<dbReference type="Gene3D" id="3.40.190.10">
    <property type="entry name" value="Periplasmic binding protein-like II"/>
    <property type="match status" value="2"/>
</dbReference>
<organism evidence="9 10">
    <name type="scientific">Quadrisphaera setariae</name>
    <dbReference type="NCBI Taxonomy" id="2593304"/>
    <lineage>
        <taxon>Bacteria</taxon>
        <taxon>Bacillati</taxon>
        <taxon>Actinomycetota</taxon>
        <taxon>Actinomycetes</taxon>
        <taxon>Kineosporiales</taxon>
        <taxon>Kineosporiaceae</taxon>
        <taxon>Quadrisphaera</taxon>
    </lineage>
</organism>
<feature type="signal peptide" evidence="7">
    <location>
        <begin position="1"/>
        <end position="19"/>
    </location>
</feature>
<gene>
    <name evidence="9" type="ORF">FMM08_06345</name>
</gene>
<name>A0A5C8ZHE8_9ACTN</name>
<dbReference type="PANTHER" id="PTHR30024">
    <property type="entry name" value="ALIPHATIC SULFONATES-BINDING PROTEIN-RELATED"/>
    <property type="match status" value="1"/>
</dbReference>
<comment type="subcellular location">
    <subcellularLocation>
        <location evidence="1">Periplasm</location>
    </subcellularLocation>
</comment>
<evidence type="ECO:0000256" key="5">
    <source>
        <dbReference type="ARBA" id="ARBA00055538"/>
    </source>
</evidence>
<dbReference type="GO" id="GO:0042597">
    <property type="term" value="C:periplasmic space"/>
    <property type="evidence" value="ECO:0007669"/>
    <property type="project" value="UniProtKB-SubCell"/>
</dbReference>
<comment type="function">
    <text evidence="5">Part of a binding-protein-dependent transport system for aliphatic sulfonates. Putative binding protein.</text>
</comment>
<dbReference type="SUPFAM" id="SSF53850">
    <property type="entry name" value="Periplasmic binding protein-like II"/>
    <property type="match status" value="1"/>
</dbReference>
<dbReference type="PANTHER" id="PTHR30024:SF21">
    <property type="entry name" value="ABC TRANSPORTER SUBSTRATE-BINDING PROTEIN"/>
    <property type="match status" value="1"/>
</dbReference>
<evidence type="ECO:0000313" key="9">
    <source>
        <dbReference type="EMBL" id="TXR57257.1"/>
    </source>
</evidence>